<dbReference type="EMBL" id="OC915280">
    <property type="protein sequence ID" value="CAD7639630.1"/>
    <property type="molecule type" value="Genomic_DNA"/>
</dbReference>
<proteinExistence type="inferred from homology"/>
<dbReference type="AlphaFoldDB" id="A0A7R9QCZ0"/>
<dbReference type="PANTHER" id="PTHR23248:SF9">
    <property type="entry name" value="PHOSPHOLIPID SCRAMBLASE"/>
    <property type="match status" value="1"/>
</dbReference>
<dbReference type="OrthoDB" id="191150at2759"/>
<organism evidence="3">
    <name type="scientific">Oppiella nova</name>
    <dbReference type="NCBI Taxonomy" id="334625"/>
    <lineage>
        <taxon>Eukaryota</taxon>
        <taxon>Metazoa</taxon>
        <taxon>Ecdysozoa</taxon>
        <taxon>Arthropoda</taxon>
        <taxon>Chelicerata</taxon>
        <taxon>Arachnida</taxon>
        <taxon>Acari</taxon>
        <taxon>Acariformes</taxon>
        <taxon>Sarcoptiformes</taxon>
        <taxon>Oribatida</taxon>
        <taxon>Brachypylina</taxon>
        <taxon>Oppioidea</taxon>
        <taxon>Oppiidae</taxon>
        <taxon>Oppiella</taxon>
    </lineage>
</organism>
<evidence type="ECO:0000313" key="4">
    <source>
        <dbReference type="Proteomes" id="UP000728032"/>
    </source>
</evidence>
<dbReference type="PANTHER" id="PTHR23248">
    <property type="entry name" value="PHOSPHOLIPID SCRAMBLASE-RELATED"/>
    <property type="match status" value="1"/>
</dbReference>
<evidence type="ECO:0000313" key="3">
    <source>
        <dbReference type="EMBL" id="CAD7639630.1"/>
    </source>
</evidence>
<keyword evidence="2" id="KW-0106">Calcium</keyword>
<comment type="function">
    <text evidence="2">May mediate accelerated ATP-independent bidirectional transbilayer migration of phospholipids upon binding calcium ions that results in a loss of phospholipid asymmetry in the plasma membrane.</text>
</comment>
<dbReference type="EMBL" id="CAJPVJ010000455">
    <property type="protein sequence ID" value="CAG2162508.1"/>
    <property type="molecule type" value="Genomic_DNA"/>
</dbReference>
<dbReference type="InterPro" id="IPR005552">
    <property type="entry name" value="Scramblase"/>
</dbReference>
<keyword evidence="4" id="KW-1185">Reference proteome</keyword>
<name>A0A7R9QCZ0_9ACAR</name>
<comment type="similarity">
    <text evidence="1 2">Belongs to the phospholipid scramblase family.</text>
</comment>
<dbReference type="GO" id="GO:0005886">
    <property type="term" value="C:plasma membrane"/>
    <property type="evidence" value="ECO:0007669"/>
    <property type="project" value="TreeGrafter"/>
</dbReference>
<reference evidence="3" key="1">
    <citation type="submission" date="2020-11" db="EMBL/GenBank/DDBJ databases">
        <authorList>
            <person name="Tran Van P."/>
        </authorList>
    </citation>
    <scope>NUCLEOTIDE SEQUENCE</scope>
</reference>
<gene>
    <name evidence="3" type="ORF">ONB1V03_LOCUS2101</name>
</gene>
<evidence type="ECO:0000256" key="1">
    <source>
        <dbReference type="ARBA" id="ARBA00005350"/>
    </source>
</evidence>
<dbReference type="Pfam" id="PF03803">
    <property type="entry name" value="Scramblase"/>
    <property type="match status" value="1"/>
</dbReference>
<keyword evidence="2" id="KW-0564">Palmitate</keyword>
<keyword evidence="2" id="KW-0449">Lipoprotein</keyword>
<dbReference type="GO" id="GO:0017128">
    <property type="term" value="F:phospholipid scramblase activity"/>
    <property type="evidence" value="ECO:0007669"/>
    <property type="project" value="InterPro"/>
</dbReference>
<comment type="cofactor">
    <cofactor evidence="2">
        <name>Ca(2+)</name>
        <dbReference type="ChEBI" id="CHEBI:29108"/>
    </cofactor>
</comment>
<evidence type="ECO:0000256" key="2">
    <source>
        <dbReference type="RuleBase" id="RU363116"/>
    </source>
</evidence>
<accession>A0A7R9QCZ0</accession>
<protein>
    <recommendedName>
        <fullName evidence="2">Phospholipid scramblase</fullName>
    </recommendedName>
</protein>
<dbReference type="Proteomes" id="UP000728032">
    <property type="component" value="Unassembled WGS sequence"/>
</dbReference>
<sequence length="265" mass="29728">MSAENVVTEQPITATTAGTTEFSLFGPSNTNGASLEILKNYESLIVKQEIDIMGSVCDKCLCCDKLNKYKIKDINGKTILTATEGKEESCCSCNCCRCCRRGRRFEMKIKDDTGREVIRLKMKNHCCGQCFCLCRYEKLEVYSPTDSKIGSIEESCNCFHKQLVVYSLSNSDPIYSINGPNCESFRCCCPGTTFSIDNYETDEKCGTIAKKWSGLAKEALSYADNFCVNFPKDIDLNEKAILLGTCIMIDLMYFEESPKKDKDDD</sequence>